<reference evidence="12" key="1">
    <citation type="submission" date="2025-08" db="UniProtKB">
        <authorList>
            <consortium name="Ensembl"/>
        </authorList>
    </citation>
    <scope>IDENTIFICATION</scope>
</reference>
<dbReference type="PANTHER" id="PTHR13030:SF8">
    <property type="entry name" value="ADP-RIBOSE PYROPHOSPHATASE, MITOCHONDRIAL"/>
    <property type="match status" value="1"/>
</dbReference>
<evidence type="ECO:0000256" key="6">
    <source>
        <dbReference type="ARBA" id="ARBA00049546"/>
    </source>
</evidence>
<dbReference type="OMA" id="VASSCTH"/>
<reference evidence="12" key="2">
    <citation type="submission" date="2025-09" db="UniProtKB">
        <authorList>
            <consortium name="Ensembl"/>
        </authorList>
    </citation>
    <scope>IDENTIFICATION</scope>
</reference>
<evidence type="ECO:0000259" key="11">
    <source>
        <dbReference type="PROSITE" id="PS51462"/>
    </source>
</evidence>
<dbReference type="InterPro" id="IPR039989">
    <property type="entry name" value="NUDT9"/>
</dbReference>
<evidence type="ECO:0000256" key="7">
    <source>
        <dbReference type="ARBA" id="ARBA00056962"/>
    </source>
</evidence>
<dbReference type="Proteomes" id="UP001108240">
    <property type="component" value="Unplaced"/>
</dbReference>
<comment type="subunit">
    <text evidence="8">Monomer. Interacts with GLOD4.</text>
</comment>
<dbReference type="GeneTree" id="ENSGT00390000017405"/>
<protein>
    <recommendedName>
        <fullName evidence="9">ADP-ribose pyrophosphatase, mitochondrial</fullName>
        <ecNumber evidence="2">3.6.1.13</ecNumber>
    </recommendedName>
    <alternativeName>
        <fullName evidence="3">ADP-ribose diphosphatase</fullName>
    </alternativeName>
    <alternativeName>
        <fullName evidence="5">ADP-ribose phosphohydrolase</fullName>
    </alternativeName>
    <alternativeName>
        <fullName evidence="4">Adenosine diphosphoribose pyrophosphatase</fullName>
    </alternativeName>
    <alternativeName>
        <fullName evidence="10">Nucleoside diphosphate-linked moiety X motif 9</fullName>
    </alternativeName>
</protein>
<dbReference type="Pfam" id="PF25969">
    <property type="entry name" value="NUDT9_N"/>
    <property type="match status" value="1"/>
</dbReference>
<sequence>MYWRSVYRGPTSKFCPFTDSRPGLDPAAPLAPPGATAPPATAALLLEPAAPAVAALLPDSAIVSVHKSVAFAQSLGGRGPPVCLLIKDRYIGYKGCRYTVRFPDSRRGVGQGPLWIRKKNAVSLISSLCSSTSVLMSPAAPVKARCPVYPGSDTRRFPVPDDKVDWDTDWPQYSPVKYTAPTVLKKPVWADPEIGAFSPQFNSLDGSVDRGSHEGPYRIQNGKPLNPHGRTGLEGQGLLGRWGPNHAADPIVTRWKRDSTGQRVHHTNSQLPVLQFVSIKRLDCGEWAIPGGMVDPGERISQTLQREFSEEALNSLQASPSEREMIQKRITELFDSAGLQVYKGYVDDPRNTDNAWMETVAVNFHDESGNSVSELPLQAGDDAGQVSWIDVDSSLDLYANHLHFLETVAKERNAHW</sequence>
<dbReference type="Ensembl" id="ENSCCRT00000142975.1">
    <property type="protein sequence ID" value="ENSCCRP00000133884.1"/>
    <property type="gene ID" value="ENSCCRG00000045075.2"/>
</dbReference>
<dbReference type="SUPFAM" id="SSF55811">
    <property type="entry name" value="Nudix"/>
    <property type="match status" value="1"/>
</dbReference>
<dbReference type="Pfam" id="PF00293">
    <property type="entry name" value="NUDIX"/>
    <property type="match status" value="1"/>
</dbReference>
<dbReference type="CDD" id="cd03670">
    <property type="entry name" value="NUDIX_ADPRase_Nudt9"/>
    <property type="match status" value="1"/>
</dbReference>
<evidence type="ECO:0000256" key="10">
    <source>
        <dbReference type="ARBA" id="ARBA00079599"/>
    </source>
</evidence>
<evidence type="ECO:0000313" key="13">
    <source>
        <dbReference type="Proteomes" id="UP001108240"/>
    </source>
</evidence>
<accession>A0A9J7ZL73</accession>
<evidence type="ECO:0000256" key="4">
    <source>
        <dbReference type="ARBA" id="ARBA00030308"/>
    </source>
</evidence>
<dbReference type="EC" id="3.6.1.13" evidence="2"/>
<evidence type="ECO:0000256" key="2">
    <source>
        <dbReference type="ARBA" id="ARBA00012453"/>
    </source>
</evidence>
<organism evidence="12 13">
    <name type="scientific">Cyprinus carpio carpio</name>
    <dbReference type="NCBI Taxonomy" id="630221"/>
    <lineage>
        <taxon>Eukaryota</taxon>
        <taxon>Metazoa</taxon>
        <taxon>Chordata</taxon>
        <taxon>Craniata</taxon>
        <taxon>Vertebrata</taxon>
        <taxon>Euteleostomi</taxon>
        <taxon>Actinopterygii</taxon>
        <taxon>Neopterygii</taxon>
        <taxon>Teleostei</taxon>
        <taxon>Ostariophysi</taxon>
        <taxon>Cypriniformes</taxon>
        <taxon>Cyprinidae</taxon>
        <taxon>Cyprininae</taxon>
        <taxon>Cyprinus</taxon>
    </lineage>
</organism>
<dbReference type="Gene3D" id="3.90.79.10">
    <property type="entry name" value="Nucleoside Triphosphate Pyrophosphohydrolase"/>
    <property type="match status" value="1"/>
</dbReference>
<proteinExistence type="inferred from homology"/>
<dbReference type="GO" id="GO:0047631">
    <property type="term" value="F:ADP-ribose diphosphatase activity"/>
    <property type="evidence" value="ECO:0007669"/>
    <property type="project" value="UniProtKB-EC"/>
</dbReference>
<dbReference type="PANTHER" id="PTHR13030">
    <property type="entry name" value="NUDIX HYDROLASE"/>
    <property type="match status" value="1"/>
</dbReference>
<dbReference type="InterPro" id="IPR000086">
    <property type="entry name" value="NUDIX_hydrolase_dom"/>
</dbReference>
<dbReference type="FunFam" id="3.90.79.10:FF:000021">
    <property type="entry name" value="ADP-ribose pyrophosphatase, mitochondrial isoform X1"/>
    <property type="match status" value="1"/>
</dbReference>
<evidence type="ECO:0000256" key="3">
    <source>
        <dbReference type="ARBA" id="ARBA00030162"/>
    </source>
</evidence>
<feature type="domain" description="Nudix hydrolase" evidence="11">
    <location>
        <begin position="255"/>
        <end position="411"/>
    </location>
</feature>
<name>A0A9J7ZL73_CYPCA</name>
<dbReference type="InterPro" id="IPR015797">
    <property type="entry name" value="NUDIX_hydrolase-like_dom_sf"/>
</dbReference>
<evidence type="ECO:0000256" key="5">
    <source>
        <dbReference type="ARBA" id="ARBA00033056"/>
    </source>
</evidence>
<evidence type="ECO:0000313" key="12">
    <source>
        <dbReference type="Ensembl" id="ENSCCRP00000133884.1"/>
    </source>
</evidence>
<evidence type="ECO:0000256" key="8">
    <source>
        <dbReference type="ARBA" id="ARBA00064968"/>
    </source>
</evidence>
<comment type="catalytic activity">
    <reaction evidence="6">
        <text>ADP-D-ribose + H2O = D-ribose 5-phosphate + AMP + 2 H(+)</text>
        <dbReference type="Rhea" id="RHEA:10412"/>
        <dbReference type="ChEBI" id="CHEBI:15377"/>
        <dbReference type="ChEBI" id="CHEBI:15378"/>
        <dbReference type="ChEBI" id="CHEBI:57967"/>
        <dbReference type="ChEBI" id="CHEBI:78346"/>
        <dbReference type="ChEBI" id="CHEBI:456215"/>
        <dbReference type="EC" id="3.6.1.13"/>
    </reaction>
</comment>
<comment type="similarity">
    <text evidence="1">Belongs to the Nudix hydrolase family. NudF subfamily.</text>
</comment>
<keyword evidence="13" id="KW-1185">Reference proteome</keyword>
<evidence type="ECO:0000256" key="1">
    <source>
        <dbReference type="ARBA" id="ARBA00007482"/>
    </source>
</evidence>
<dbReference type="AlphaFoldDB" id="A0A9J7ZL73"/>
<dbReference type="PROSITE" id="PS51462">
    <property type="entry name" value="NUDIX"/>
    <property type="match status" value="1"/>
</dbReference>
<comment type="function">
    <text evidence="7">Hydrolyzes ADP-ribose (ADPR) to AMP and ribose 5'-phosphate.</text>
</comment>
<evidence type="ECO:0000256" key="9">
    <source>
        <dbReference type="ARBA" id="ARBA00070304"/>
    </source>
</evidence>